<evidence type="ECO:0000313" key="3">
    <source>
        <dbReference type="Proteomes" id="UP001222027"/>
    </source>
</evidence>
<dbReference type="AlphaFoldDB" id="A0AAV8RRQ0"/>
<reference evidence="2 3" key="1">
    <citation type="submission" date="2022-12" db="EMBL/GenBank/DDBJ databases">
        <title>Chromosome-scale assembly of the Ensete ventricosum genome.</title>
        <authorList>
            <person name="Dussert Y."/>
            <person name="Stocks J."/>
            <person name="Wendawek A."/>
            <person name="Woldeyes F."/>
            <person name="Nichols R.A."/>
            <person name="Borrell J.S."/>
        </authorList>
    </citation>
    <scope>NUCLEOTIDE SEQUENCE [LARGE SCALE GENOMIC DNA]</scope>
    <source>
        <strain evidence="3">cv. Maze</strain>
        <tissue evidence="2">Seeds</tissue>
    </source>
</reference>
<accession>A0AAV8RRQ0</accession>
<comment type="caution">
    <text evidence="2">The sequence shown here is derived from an EMBL/GenBank/DDBJ whole genome shotgun (WGS) entry which is preliminary data.</text>
</comment>
<organism evidence="2 3">
    <name type="scientific">Ensete ventricosum</name>
    <name type="common">Abyssinian banana</name>
    <name type="synonym">Musa ensete</name>
    <dbReference type="NCBI Taxonomy" id="4639"/>
    <lineage>
        <taxon>Eukaryota</taxon>
        <taxon>Viridiplantae</taxon>
        <taxon>Streptophyta</taxon>
        <taxon>Embryophyta</taxon>
        <taxon>Tracheophyta</taxon>
        <taxon>Spermatophyta</taxon>
        <taxon>Magnoliopsida</taxon>
        <taxon>Liliopsida</taxon>
        <taxon>Zingiberales</taxon>
        <taxon>Musaceae</taxon>
        <taxon>Ensete</taxon>
    </lineage>
</organism>
<evidence type="ECO:0000256" key="1">
    <source>
        <dbReference type="SAM" id="MobiDB-lite"/>
    </source>
</evidence>
<feature type="region of interest" description="Disordered" evidence="1">
    <location>
        <begin position="29"/>
        <end position="48"/>
    </location>
</feature>
<gene>
    <name evidence="2" type="ORF">OPV22_005546</name>
</gene>
<dbReference type="EMBL" id="JAQQAF010000002">
    <property type="protein sequence ID" value="KAJ8504660.1"/>
    <property type="molecule type" value="Genomic_DNA"/>
</dbReference>
<dbReference type="Proteomes" id="UP001222027">
    <property type="component" value="Unassembled WGS sequence"/>
</dbReference>
<proteinExistence type="predicted"/>
<sequence length="162" mass="18013">MWCLMASTDQIHGPSPKTVQRVRDHTHLTVPTEREASRPSEIPKPESGGAFPFYPFHEPVLSGVRTVGLRSSVGDTKGKIPRFRTTSKPIQCQDSADVLLGNTVGGCVSGSRPDSWKSEHPLVDSTHDLPPYLAIIFSCTSLKRLVVRFFILEWQSSEERIL</sequence>
<protein>
    <submittedName>
        <fullName evidence="2">Uncharacterized protein</fullName>
    </submittedName>
</protein>
<feature type="compositionally biased region" description="Basic and acidic residues" evidence="1">
    <location>
        <begin position="29"/>
        <end position="44"/>
    </location>
</feature>
<name>A0AAV8RRQ0_ENSVE</name>
<keyword evidence="3" id="KW-1185">Reference proteome</keyword>
<evidence type="ECO:0000313" key="2">
    <source>
        <dbReference type="EMBL" id="KAJ8504660.1"/>
    </source>
</evidence>